<evidence type="ECO:0000313" key="8">
    <source>
        <dbReference type="RefSeq" id="XP_030375602.1"/>
    </source>
</evidence>
<feature type="region of interest" description="Disordered" evidence="5">
    <location>
        <begin position="1"/>
        <end position="79"/>
    </location>
</feature>
<evidence type="ECO:0000256" key="5">
    <source>
        <dbReference type="SAM" id="MobiDB-lite"/>
    </source>
</evidence>
<organism evidence="7 8">
    <name type="scientific">Drosophila lebanonensis</name>
    <name type="common">Fruit fly</name>
    <name type="synonym">Scaptodrosophila lebanonensis</name>
    <dbReference type="NCBI Taxonomy" id="7225"/>
    <lineage>
        <taxon>Eukaryota</taxon>
        <taxon>Metazoa</taxon>
        <taxon>Ecdysozoa</taxon>
        <taxon>Arthropoda</taxon>
        <taxon>Hexapoda</taxon>
        <taxon>Insecta</taxon>
        <taxon>Pterygota</taxon>
        <taxon>Neoptera</taxon>
        <taxon>Endopterygota</taxon>
        <taxon>Diptera</taxon>
        <taxon>Brachycera</taxon>
        <taxon>Muscomorpha</taxon>
        <taxon>Ephydroidea</taxon>
        <taxon>Drosophilidae</taxon>
        <taxon>Scaptodrosophila</taxon>
    </lineage>
</organism>
<evidence type="ECO:0000313" key="7">
    <source>
        <dbReference type="Proteomes" id="UP000504634"/>
    </source>
</evidence>
<name>A0A6J2TKQ2_DROLE</name>
<feature type="compositionally biased region" description="Acidic residues" evidence="5">
    <location>
        <begin position="469"/>
        <end position="480"/>
    </location>
</feature>
<protein>
    <submittedName>
        <fullName evidence="8">Uncharacterized protein LOC115624894</fullName>
    </submittedName>
</protein>
<dbReference type="GO" id="GO:0003700">
    <property type="term" value="F:DNA-binding transcription factor activity"/>
    <property type="evidence" value="ECO:0007669"/>
    <property type="project" value="InterPro"/>
</dbReference>
<feature type="compositionally biased region" description="Basic and acidic residues" evidence="5">
    <location>
        <begin position="489"/>
        <end position="509"/>
    </location>
</feature>
<dbReference type="AlphaFoldDB" id="A0A6J2TKQ2"/>
<feature type="compositionally biased region" description="Acidic residues" evidence="5">
    <location>
        <begin position="517"/>
        <end position="545"/>
    </location>
</feature>
<accession>A0A6J2TKQ2</accession>
<feature type="compositionally biased region" description="Polar residues" evidence="5">
    <location>
        <begin position="1"/>
        <end position="15"/>
    </location>
</feature>
<feature type="region of interest" description="Disordered" evidence="5">
    <location>
        <begin position="388"/>
        <end position="430"/>
    </location>
</feature>
<keyword evidence="7" id="KW-1185">Reference proteome</keyword>
<feature type="domain" description="HSF-type DNA-binding" evidence="6">
    <location>
        <begin position="115"/>
        <end position="212"/>
    </location>
</feature>
<keyword evidence="3" id="KW-0238">DNA-binding</keyword>
<dbReference type="InterPro" id="IPR036390">
    <property type="entry name" value="WH_DNA-bd_sf"/>
</dbReference>
<dbReference type="Proteomes" id="UP000504634">
    <property type="component" value="Unplaced"/>
</dbReference>
<dbReference type="Gene3D" id="1.10.10.10">
    <property type="entry name" value="Winged helix-like DNA-binding domain superfamily/Winged helix DNA-binding domain"/>
    <property type="match status" value="1"/>
</dbReference>
<evidence type="ECO:0000256" key="2">
    <source>
        <dbReference type="ARBA" id="ARBA00006403"/>
    </source>
</evidence>
<reference evidence="8" key="1">
    <citation type="submission" date="2025-08" db="UniProtKB">
        <authorList>
            <consortium name="RefSeq"/>
        </authorList>
    </citation>
    <scope>IDENTIFICATION</scope>
    <source>
        <strain evidence="8">11010-0011.00</strain>
        <tissue evidence="8">Whole body</tissue>
    </source>
</reference>
<dbReference type="InterPro" id="IPR000232">
    <property type="entry name" value="HSF_DNA-bd"/>
</dbReference>
<evidence type="ECO:0000259" key="6">
    <source>
        <dbReference type="Pfam" id="PF00447"/>
    </source>
</evidence>
<comment type="similarity">
    <text evidence="2">Belongs to the HSF family.</text>
</comment>
<comment type="subcellular location">
    <subcellularLocation>
        <location evidence="1">Nucleus</location>
    </subcellularLocation>
</comment>
<dbReference type="Pfam" id="PF00447">
    <property type="entry name" value="HSF_DNA-bind"/>
    <property type="match status" value="1"/>
</dbReference>
<sequence length="567" mass="63539">MNDAPESNTATTSPAALQIESEDSTTSNDVTAQFRSYIQSLPEGEKVGCKTEPSSPLDSNSHSHKIAQSAGSTSIDVVSSNKDDKDKLAWIAKQRGLPTLPSVQQNKAIGQELPFSHKLHLVASSEKHPYLSWTTSGQELQLEYIGLQQYLANDSCIFKSRTLLQFIQQLRLYGFKRVWLGENPYATNQMLTSPPLLLYYQHPDFDRDANIELMNKPQTPTRTLEVTEETLFPLGNASEAYNERMRERGDLCSSFYTFSSPLELRRARLQTLLRYQMDERQLRDHAYSSELLAQLVPRRGRTATKAQPEPLTTQVAKYVKPQESVLSFVSGYCPEYAGYYGNVPVTKINDFFSEFLPRYGNKTTGYKDIVTDASSKVNTFQQNLPIGLSFSEDEDEGGTDEIIKTSSKTESGSKAKKNSKRSKPEAAVDDMELEEAMQALCGGEDESQTKESQKVQQTKANDDYSTSSEDMDMDEAEPEEVVVSSDSEIETREAETKLLKVAADAESKAKNTTTNENESDETDTDEDDVDDDDYDDDDEDDEDVGFEPAPPSAKRSRYDLRTLKRSS</sequence>
<dbReference type="SUPFAM" id="SSF46785">
    <property type="entry name" value="Winged helix' DNA-binding domain"/>
    <property type="match status" value="1"/>
</dbReference>
<dbReference type="RefSeq" id="XP_030375602.1">
    <property type="nucleotide sequence ID" value="XM_030519742.1"/>
</dbReference>
<dbReference type="GeneID" id="115624894"/>
<evidence type="ECO:0000256" key="4">
    <source>
        <dbReference type="ARBA" id="ARBA00023242"/>
    </source>
</evidence>
<feature type="compositionally biased region" description="Polar residues" evidence="5">
    <location>
        <begin position="24"/>
        <end position="39"/>
    </location>
</feature>
<feature type="compositionally biased region" description="Polar residues" evidence="5">
    <location>
        <begin position="69"/>
        <end position="79"/>
    </location>
</feature>
<dbReference type="OrthoDB" id="6418155at2759"/>
<dbReference type="GO" id="GO:0005634">
    <property type="term" value="C:nucleus"/>
    <property type="evidence" value="ECO:0007669"/>
    <property type="project" value="UniProtKB-SubCell"/>
</dbReference>
<keyword evidence="4" id="KW-0539">Nucleus</keyword>
<evidence type="ECO:0000256" key="3">
    <source>
        <dbReference type="ARBA" id="ARBA00023125"/>
    </source>
</evidence>
<feature type="region of interest" description="Disordered" evidence="5">
    <location>
        <begin position="443"/>
        <end position="567"/>
    </location>
</feature>
<proteinExistence type="inferred from homology"/>
<dbReference type="InterPro" id="IPR036388">
    <property type="entry name" value="WH-like_DNA-bd_sf"/>
</dbReference>
<dbReference type="GO" id="GO:0043565">
    <property type="term" value="F:sequence-specific DNA binding"/>
    <property type="evidence" value="ECO:0007669"/>
    <property type="project" value="InterPro"/>
</dbReference>
<evidence type="ECO:0000256" key="1">
    <source>
        <dbReference type="ARBA" id="ARBA00004123"/>
    </source>
</evidence>
<feature type="compositionally biased region" description="Basic and acidic residues" evidence="5">
    <location>
        <begin position="556"/>
        <end position="567"/>
    </location>
</feature>
<gene>
    <name evidence="8" type="primary">LOC115624894</name>
</gene>